<dbReference type="InterPro" id="IPR027385">
    <property type="entry name" value="Beta-barrel_OMP"/>
</dbReference>
<keyword evidence="5" id="KW-1185">Reference proteome</keyword>
<name>A0A917J3K4_9BACT</name>
<feature type="domain" description="Outer membrane protein beta-barrel" evidence="3">
    <location>
        <begin position="9"/>
        <end position="158"/>
    </location>
</feature>
<dbReference type="AlphaFoldDB" id="A0A917J3K4"/>
<accession>A0A917J3K4</accession>
<dbReference type="SUPFAM" id="SSF56925">
    <property type="entry name" value="OMPA-like"/>
    <property type="match status" value="1"/>
</dbReference>
<comment type="caution">
    <text evidence="4">The sequence shown here is derived from an EMBL/GenBank/DDBJ whole genome shotgun (WGS) entry which is preliminary data.</text>
</comment>
<gene>
    <name evidence="4" type="ORF">GCM10011379_39570</name>
</gene>
<reference evidence="4" key="2">
    <citation type="submission" date="2020-09" db="EMBL/GenBank/DDBJ databases">
        <authorList>
            <person name="Sun Q."/>
            <person name="Zhou Y."/>
        </authorList>
    </citation>
    <scope>NUCLEOTIDE SEQUENCE</scope>
    <source>
        <strain evidence="4">CGMCC 1.15290</strain>
    </source>
</reference>
<protein>
    <recommendedName>
        <fullName evidence="3">Outer membrane protein beta-barrel domain-containing protein</fullName>
    </recommendedName>
</protein>
<evidence type="ECO:0000259" key="3">
    <source>
        <dbReference type="Pfam" id="PF13505"/>
    </source>
</evidence>
<keyword evidence="1 2" id="KW-0732">Signal</keyword>
<proteinExistence type="predicted"/>
<evidence type="ECO:0000256" key="2">
    <source>
        <dbReference type="SAM" id="SignalP"/>
    </source>
</evidence>
<dbReference type="Proteomes" id="UP000627292">
    <property type="component" value="Unassembled WGS sequence"/>
</dbReference>
<dbReference type="RefSeq" id="WP_188955580.1">
    <property type="nucleotide sequence ID" value="NZ_BMIB01000004.1"/>
</dbReference>
<feature type="chain" id="PRO_5037778618" description="Outer membrane protein beta-barrel domain-containing protein" evidence="2">
    <location>
        <begin position="21"/>
        <end position="214"/>
    </location>
</feature>
<feature type="signal peptide" evidence="2">
    <location>
        <begin position="1"/>
        <end position="20"/>
    </location>
</feature>
<sequence length="214" mass="23351">MKKILLLSAIAACTAISVSAQISKGSAYVGGLININNTSNQYGTDPEVKQNSFLISPSIGFAYAENSMWGINLNYGHSKTENTGLNYDLNTYGLGVYLRQYKPMGKGFYFFAQEALNGNYTKGTRELTNLYDVKELDITLGISPGFAYDVSKKFQLEILLNNLFFADYSQSRTTTQSTATPIVTKTKEFGIGSNLSSIAQVGSVSIGARFVFGR</sequence>
<evidence type="ECO:0000313" key="5">
    <source>
        <dbReference type="Proteomes" id="UP000627292"/>
    </source>
</evidence>
<evidence type="ECO:0000313" key="4">
    <source>
        <dbReference type="EMBL" id="GGH75722.1"/>
    </source>
</evidence>
<dbReference type="InterPro" id="IPR011250">
    <property type="entry name" value="OMP/PagP_B-barrel"/>
</dbReference>
<dbReference type="Pfam" id="PF13505">
    <property type="entry name" value="OMP_b-brl"/>
    <property type="match status" value="1"/>
</dbReference>
<evidence type="ECO:0000256" key="1">
    <source>
        <dbReference type="ARBA" id="ARBA00022729"/>
    </source>
</evidence>
<reference evidence="4" key="1">
    <citation type="journal article" date="2014" name="Int. J. Syst. Evol. Microbiol.">
        <title>Complete genome sequence of Corynebacterium casei LMG S-19264T (=DSM 44701T), isolated from a smear-ripened cheese.</title>
        <authorList>
            <consortium name="US DOE Joint Genome Institute (JGI-PGF)"/>
            <person name="Walter F."/>
            <person name="Albersmeier A."/>
            <person name="Kalinowski J."/>
            <person name="Ruckert C."/>
        </authorList>
    </citation>
    <scope>NUCLEOTIDE SEQUENCE</scope>
    <source>
        <strain evidence="4">CGMCC 1.15290</strain>
    </source>
</reference>
<organism evidence="4 5">
    <name type="scientific">Filimonas zeae</name>
    <dbReference type="NCBI Taxonomy" id="1737353"/>
    <lineage>
        <taxon>Bacteria</taxon>
        <taxon>Pseudomonadati</taxon>
        <taxon>Bacteroidota</taxon>
        <taxon>Chitinophagia</taxon>
        <taxon>Chitinophagales</taxon>
        <taxon>Chitinophagaceae</taxon>
        <taxon>Filimonas</taxon>
    </lineage>
</organism>
<dbReference type="EMBL" id="BMIB01000004">
    <property type="protein sequence ID" value="GGH75722.1"/>
    <property type="molecule type" value="Genomic_DNA"/>
</dbReference>